<dbReference type="Pfam" id="PF26379">
    <property type="entry name" value="FimL_2nd"/>
    <property type="match status" value="1"/>
</dbReference>
<dbReference type="InterPro" id="IPR036641">
    <property type="entry name" value="HPT_dom_sf"/>
</dbReference>
<dbReference type="RefSeq" id="WP_086486596.1">
    <property type="nucleotide sequence ID" value="NZ_MSLT01000001.1"/>
</dbReference>
<keyword evidence="3" id="KW-1185">Reference proteome</keyword>
<dbReference type="AlphaFoldDB" id="A0A251XBU0"/>
<feature type="domain" description="Scaffold protein FimL second" evidence="1">
    <location>
        <begin position="153"/>
        <end position="295"/>
    </location>
</feature>
<name>A0A251XBU0_9GAMM</name>
<organism evidence="2 3">
    <name type="scientific">Thioflexithrix psekupsensis</name>
    <dbReference type="NCBI Taxonomy" id="1570016"/>
    <lineage>
        <taxon>Bacteria</taxon>
        <taxon>Pseudomonadati</taxon>
        <taxon>Pseudomonadota</taxon>
        <taxon>Gammaproteobacteria</taxon>
        <taxon>Thiotrichales</taxon>
        <taxon>Thioflexithrix</taxon>
    </lineage>
</organism>
<dbReference type="EMBL" id="MSLT01000001">
    <property type="protein sequence ID" value="OUD16196.1"/>
    <property type="molecule type" value="Genomic_DNA"/>
</dbReference>
<dbReference type="InterPro" id="IPR058661">
    <property type="entry name" value="FimL_2nd"/>
</dbReference>
<protein>
    <recommendedName>
        <fullName evidence="1">Scaffold protein FimL second domain-containing protein</fullName>
    </recommendedName>
</protein>
<dbReference type="Gene3D" id="1.20.120.160">
    <property type="entry name" value="HPT domain"/>
    <property type="match status" value="1"/>
</dbReference>
<gene>
    <name evidence="2" type="ORF">TPSD3_00265</name>
</gene>
<accession>A0A251XBU0</accession>
<evidence type="ECO:0000259" key="1">
    <source>
        <dbReference type="Pfam" id="PF26379"/>
    </source>
</evidence>
<evidence type="ECO:0000313" key="2">
    <source>
        <dbReference type="EMBL" id="OUD16196.1"/>
    </source>
</evidence>
<comment type="caution">
    <text evidence="2">The sequence shown here is derived from an EMBL/GenBank/DDBJ whole genome shotgun (WGS) entry which is preliminary data.</text>
</comment>
<reference evidence="2 3" key="1">
    <citation type="submission" date="2016-12" db="EMBL/GenBank/DDBJ databases">
        <title>Thioflexothrix psekupsii D3 genome sequencing and assembly.</title>
        <authorList>
            <person name="Fomenkov A."/>
            <person name="Vincze T."/>
            <person name="Grabovich M."/>
            <person name="Anton B.P."/>
            <person name="Dubinina G."/>
            <person name="Orlova M."/>
            <person name="Belousova E."/>
            <person name="Roberts R.J."/>
        </authorList>
    </citation>
    <scope>NUCLEOTIDE SEQUENCE [LARGE SCALE GENOMIC DNA]</scope>
    <source>
        <strain evidence="2">D3</strain>
    </source>
</reference>
<sequence>MKHAALTWVKTTIDDSLKQTRQALEQFVENPSDTAPLQQGIIWLHEIRGVLNILDLQTAALLVKEVEATIQVLLAGKIANNERTYDVLMQALIQLPNYLDHLAIVQQDIPLALLPQLNSLRELREQPALTANQFFTPDLSLPVPAAKAPNLPDDKLKDYANKMRAAYQKGLMALIKQPKEPEGIKFIYTVMQRMQQATGQAPVTKIWWVTEGILEALLQKGLDVNNAIVNLLKQIDAIIKQIADHGNAALRVAPPKAVLTNLLYYAAHARSRGKQIAAIKTAFKLDDYAPSEAALQSARLIFAGPDIELMKIVVTLLKDDFARVEETLDIFNRADNPSVTELSPLVGLLKDMANTLGLLGLMVQRKAMLGQAILIKEIVEGKREAHLNALLDIANNLLKIDAALDILGVQGVHARQRLQQSPDTDFSDTPQFDIILNVAVNEAKTELSQVIHPLVTFIDSQNQDEELLEVPNRLKQIQGFLSLMSHADAAVLLAKCGRYIEQVFIRDNTVPPETQQKALADVLLSLELYLDTLAGNPMDARDILKLTQQRLNILLAAA</sequence>
<dbReference type="SUPFAM" id="SSF47226">
    <property type="entry name" value="Histidine-containing phosphotransfer domain, HPT domain"/>
    <property type="match status" value="1"/>
</dbReference>
<dbReference type="OrthoDB" id="9803176at2"/>
<evidence type="ECO:0000313" key="3">
    <source>
        <dbReference type="Proteomes" id="UP000194798"/>
    </source>
</evidence>
<proteinExistence type="predicted"/>
<dbReference type="Proteomes" id="UP000194798">
    <property type="component" value="Unassembled WGS sequence"/>
</dbReference>
<dbReference type="GO" id="GO:0000160">
    <property type="term" value="P:phosphorelay signal transduction system"/>
    <property type="evidence" value="ECO:0007669"/>
    <property type="project" value="InterPro"/>
</dbReference>